<reference evidence="2" key="1">
    <citation type="journal article" date="2022" name="Mol. Ecol. Resour.">
        <title>The genomes of chicory, endive, great burdock and yacon provide insights into Asteraceae palaeo-polyploidization history and plant inulin production.</title>
        <authorList>
            <person name="Fan W."/>
            <person name="Wang S."/>
            <person name="Wang H."/>
            <person name="Wang A."/>
            <person name="Jiang F."/>
            <person name="Liu H."/>
            <person name="Zhao H."/>
            <person name="Xu D."/>
            <person name="Zhang Y."/>
        </authorList>
    </citation>
    <scope>NUCLEOTIDE SEQUENCE [LARGE SCALE GENOMIC DNA]</scope>
    <source>
        <strain evidence="2">cv. Yunnan</strain>
    </source>
</reference>
<accession>A0ACB9I5Q2</accession>
<gene>
    <name evidence="1" type="ORF">L1987_31543</name>
</gene>
<name>A0ACB9I5Q2_9ASTR</name>
<dbReference type="EMBL" id="CM042027">
    <property type="protein sequence ID" value="KAI3803392.1"/>
    <property type="molecule type" value="Genomic_DNA"/>
</dbReference>
<protein>
    <submittedName>
        <fullName evidence="1">Uncharacterized protein</fullName>
    </submittedName>
</protein>
<dbReference type="Proteomes" id="UP001056120">
    <property type="component" value="Linkage Group LG10"/>
</dbReference>
<reference evidence="1 2" key="2">
    <citation type="journal article" date="2022" name="Mol. Ecol. Resour.">
        <title>The genomes of chicory, endive, great burdock and yacon provide insights into Asteraceae paleo-polyploidization history and plant inulin production.</title>
        <authorList>
            <person name="Fan W."/>
            <person name="Wang S."/>
            <person name="Wang H."/>
            <person name="Wang A."/>
            <person name="Jiang F."/>
            <person name="Liu H."/>
            <person name="Zhao H."/>
            <person name="Xu D."/>
            <person name="Zhang Y."/>
        </authorList>
    </citation>
    <scope>NUCLEOTIDE SEQUENCE [LARGE SCALE GENOMIC DNA]</scope>
    <source>
        <strain evidence="2">cv. Yunnan</strain>
        <tissue evidence="1">Leaves</tissue>
    </source>
</reference>
<organism evidence="1 2">
    <name type="scientific">Smallanthus sonchifolius</name>
    <dbReference type="NCBI Taxonomy" id="185202"/>
    <lineage>
        <taxon>Eukaryota</taxon>
        <taxon>Viridiplantae</taxon>
        <taxon>Streptophyta</taxon>
        <taxon>Embryophyta</taxon>
        <taxon>Tracheophyta</taxon>
        <taxon>Spermatophyta</taxon>
        <taxon>Magnoliopsida</taxon>
        <taxon>eudicotyledons</taxon>
        <taxon>Gunneridae</taxon>
        <taxon>Pentapetalae</taxon>
        <taxon>asterids</taxon>
        <taxon>campanulids</taxon>
        <taxon>Asterales</taxon>
        <taxon>Asteraceae</taxon>
        <taxon>Asteroideae</taxon>
        <taxon>Heliantheae alliance</taxon>
        <taxon>Millerieae</taxon>
        <taxon>Smallanthus</taxon>
    </lineage>
</organism>
<evidence type="ECO:0000313" key="2">
    <source>
        <dbReference type="Proteomes" id="UP001056120"/>
    </source>
</evidence>
<sequence length="783" mass="87996">MAHSKNKSTTNQYRAELSREGYSREHHSAFSWSNTKKTASSFAACCLDGFASHQPPNPLLLLLLLYHPHFPSFLLPWPPDFCFDQPISLPTTWNLLDRNSSYGSKFNTKGQENDSSSTNNFLRGFLFRHCSSSQNITLSQTSSRSLSSVSCLARDKVSVEDNPSVGITNIDEVEFNRVNSLVWVLHESARSFSLAVQALDLAKSGPELSNAWIGIDVHAWHKRIAYQVAVYASLKAAIEVELFLSQKRCNSPVSELLSAKTLFLGEFVENQLNAKHPKLVQWFRTVELPRIAGSFIPLFKKWSMEYAGSGVAGVILAISCCAAVRKLGSSRISSALLAESIDDALVELMELSCSLVTVDKLHQLALEAGFENEFLFHFGKKVLPNKNIEDVEFWIGLVQKKLLLAFHREGVITGKQTFIDKPEETALATLGVFAFLGRETSLFLSEMNIKDLNEQIKDFLSYLECGSLNICPEFSSLPEYQLFIEVVIDEIGWLDFYAPLRSKFHHDGRRSRQHATQAEKEIILYTVLTICYDVFSGYAHYSNSSQQPMDANLLSFLLRSQTLLSYCLEEYWAAYDKSGELMNFSEPRFQSNKAMTNSSILLEKSVDLMKRSSQVGSTIRKGTSLAGTDPVKTDTKPLYERIVRESTMKLVAASNDIWMGTQLLFIDIRDAFGLLLKQFCGNKITNRERGKINRTLNDIATLVPITILMLIPVSAVGHAAMLAAIKKYIPSLIPSPYSSKRLNLVKQLERTKKMEVEQYAETGRARETSKENEEDKSFTVTIP</sequence>
<keyword evidence="2" id="KW-1185">Reference proteome</keyword>
<proteinExistence type="predicted"/>
<evidence type="ECO:0000313" key="1">
    <source>
        <dbReference type="EMBL" id="KAI3803392.1"/>
    </source>
</evidence>
<comment type="caution">
    <text evidence="1">The sequence shown here is derived from an EMBL/GenBank/DDBJ whole genome shotgun (WGS) entry which is preliminary data.</text>
</comment>